<dbReference type="Gene3D" id="1.10.3730.20">
    <property type="match status" value="1"/>
</dbReference>
<dbReference type="RefSeq" id="WP_075213257.1">
    <property type="nucleotide sequence ID" value="NZ_AP023088.1"/>
</dbReference>
<evidence type="ECO:0000256" key="4">
    <source>
        <dbReference type="ARBA" id="ARBA00022692"/>
    </source>
</evidence>
<dbReference type="FunFam" id="1.10.3730.20:FF:000001">
    <property type="entry name" value="Quaternary ammonium compound resistance transporter SugE"/>
    <property type="match status" value="1"/>
</dbReference>
<reference evidence="9" key="1">
    <citation type="submission" date="2022-12" db="EMBL/GenBank/DDBJ databases">
        <title>Draft Genome Sequences of Bacillus licheniformis and Bacillus paralicheniformis strains isolated from Irish skim milk powders.</title>
        <authorList>
            <person name="Lourenco A."/>
            <person name="Li F."/>
            <person name="Geraldine D."/>
            <person name="Tobin J.T."/>
            <person name="Butler F."/>
            <person name="Jordan K."/>
            <person name="Obrien T."/>
        </authorList>
    </citation>
    <scope>NUCLEOTIDE SEQUENCE</scope>
    <source>
        <strain evidence="9">3370</strain>
    </source>
</reference>
<feature type="transmembrane region" description="Helical" evidence="8">
    <location>
        <begin position="6"/>
        <end position="29"/>
    </location>
</feature>
<dbReference type="GO" id="GO:0022857">
    <property type="term" value="F:transmembrane transporter activity"/>
    <property type="evidence" value="ECO:0007669"/>
    <property type="project" value="InterPro"/>
</dbReference>
<accession>A0AAW6KB20</accession>
<comment type="caution">
    <text evidence="9">The sequence shown here is derived from an EMBL/GenBank/DDBJ whole genome shotgun (WGS) entry which is preliminary data.</text>
</comment>
<dbReference type="Pfam" id="PF00893">
    <property type="entry name" value="Multi_Drug_Res"/>
    <property type="match status" value="1"/>
</dbReference>
<evidence type="ECO:0000256" key="1">
    <source>
        <dbReference type="ARBA" id="ARBA00004651"/>
    </source>
</evidence>
<dbReference type="PANTHER" id="PTHR30561">
    <property type="entry name" value="SMR FAMILY PROTON-DEPENDENT DRUG EFFLUX TRANSPORTER SUGE"/>
    <property type="match status" value="1"/>
</dbReference>
<comment type="similarity">
    <text evidence="7">Belongs to the drug/metabolite transporter (DMT) superfamily. Small multidrug resistance (SMR) (TC 2.A.7.1) family.</text>
</comment>
<evidence type="ECO:0000256" key="2">
    <source>
        <dbReference type="ARBA" id="ARBA00022448"/>
    </source>
</evidence>
<dbReference type="Proteomes" id="UP001216709">
    <property type="component" value="Unassembled WGS sequence"/>
</dbReference>
<evidence type="ECO:0000256" key="8">
    <source>
        <dbReference type="SAM" id="Phobius"/>
    </source>
</evidence>
<dbReference type="PANTHER" id="PTHR30561:SF1">
    <property type="entry name" value="MULTIDRUG TRANSPORTER EMRE"/>
    <property type="match status" value="1"/>
</dbReference>
<evidence type="ECO:0000313" key="10">
    <source>
        <dbReference type="Proteomes" id="UP001216709"/>
    </source>
</evidence>
<keyword evidence="5 8" id="KW-1133">Transmembrane helix</keyword>
<protein>
    <submittedName>
        <fullName evidence="9">Multidrug efflux SMR transporter</fullName>
    </submittedName>
</protein>
<evidence type="ECO:0000256" key="7">
    <source>
        <dbReference type="RuleBase" id="RU003942"/>
    </source>
</evidence>
<dbReference type="InterPro" id="IPR000390">
    <property type="entry name" value="Small_drug/metabolite_transptr"/>
</dbReference>
<keyword evidence="6 8" id="KW-0472">Membrane</keyword>
<keyword evidence="3" id="KW-1003">Cell membrane</keyword>
<evidence type="ECO:0000256" key="6">
    <source>
        <dbReference type="ARBA" id="ARBA00023136"/>
    </source>
</evidence>
<dbReference type="InterPro" id="IPR045324">
    <property type="entry name" value="Small_multidrug_res"/>
</dbReference>
<name>A0AAW6KB20_9BACI</name>
<dbReference type="SUPFAM" id="SSF103481">
    <property type="entry name" value="Multidrug resistance efflux transporter EmrE"/>
    <property type="match status" value="1"/>
</dbReference>
<organism evidence="9 10">
    <name type="scientific">Bacillus paralicheniformis</name>
    <dbReference type="NCBI Taxonomy" id="1648923"/>
    <lineage>
        <taxon>Bacteria</taxon>
        <taxon>Bacillati</taxon>
        <taxon>Bacillota</taxon>
        <taxon>Bacilli</taxon>
        <taxon>Bacillales</taxon>
        <taxon>Bacillaceae</taxon>
        <taxon>Bacillus</taxon>
    </lineage>
</organism>
<comment type="subcellular location">
    <subcellularLocation>
        <location evidence="1 7">Cell membrane</location>
        <topology evidence="1 7">Multi-pass membrane protein</topology>
    </subcellularLocation>
</comment>
<keyword evidence="4 7" id="KW-0812">Transmembrane</keyword>
<evidence type="ECO:0000256" key="3">
    <source>
        <dbReference type="ARBA" id="ARBA00022475"/>
    </source>
</evidence>
<dbReference type="InterPro" id="IPR037185">
    <property type="entry name" value="EmrE-like"/>
</dbReference>
<gene>
    <name evidence="9" type="ORF">PVN32_01385</name>
</gene>
<feature type="transmembrane region" description="Helical" evidence="8">
    <location>
        <begin position="68"/>
        <end position="87"/>
    </location>
</feature>
<sequence length="112" mass="12112">MDRGGFHMIAGYIFLMIAILSEAAAAAMLKISDGFARWRPSVLVVIGYGLAFYMMSLTLQVIPLSLSYATWSGAGTVLTAIIGVLWFQEKLNRRNIAGIICLVSGVVLINLS</sequence>
<keyword evidence="2" id="KW-0813">Transport</keyword>
<dbReference type="AlphaFoldDB" id="A0AAW6KB20"/>
<evidence type="ECO:0000256" key="5">
    <source>
        <dbReference type="ARBA" id="ARBA00022989"/>
    </source>
</evidence>
<feature type="transmembrane region" description="Helical" evidence="8">
    <location>
        <begin position="94"/>
        <end position="111"/>
    </location>
</feature>
<feature type="transmembrane region" description="Helical" evidence="8">
    <location>
        <begin position="41"/>
        <end position="62"/>
    </location>
</feature>
<dbReference type="GO" id="GO:0005886">
    <property type="term" value="C:plasma membrane"/>
    <property type="evidence" value="ECO:0007669"/>
    <property type="project" value="UniProtKB-SubCell"/>
</dbReference>
<dbReference type="EMBL" id="JARAFO010000002">
    <property type="protein sequence ID" value="MDE1450821.1"/>
    <property type="molecule type" value="Genomic_DNA"/>
</dbReference>
<evidence type="ECO:0000313" key="9">
    <source>
        <dbReference type="EMBL" id="MDE1450821.1"/>
    </source>
</evidence>
<proteinExistence type="inferred from homology"/>